<proteinExistence type="predicted"/>
<comment type="caution">
    <text evidence="1">The sequence shown here is derived from an EMBL/GenBank/DDBJ whole genome shotgun (WGS) entry which is preliminary data.</text>
</comment>
<evidence type="ECO:0000313" key="2">
    <source>
        <dbReference type="Proteomes" id="UP001597083"/>
    </source>
</evidence>
<name>A0ABW3CAW4_9ACTN</name>
<feature type="non-terminal residue" evidence="1">
    <location>
        <position position="79"/>
    </location>
</feature>
<protein>
    <submittedName>
        <fullName evidence="1">Uncharacterized protein</fullName>
    </submittedName>
</protein>
<accession>A0ABW3CAW4</accession>
<dbReference type="EMBL" id="JBHTIR010000454">
    <property type="protein sequence ID" value="MFD0851423.1"/>
    <property type="molecule type" value="Genomic_DNA"/>
</dbReference>
<sequence>MAKQIRPQNQVAGFDSATAMLRALSRFLDGRDMPLMGMLPRPIEGPLSALLGVSNRLPRRIGEKAYAAAGWEEAIAADR</sequence>
<evidence type="ECO:0000313" key="1">
    <source>
        <dbReference type="EMBL" id="MFD0851423.1"/>
    </source>
</evidence>
<reference evidence="2" key="1">
    <citation type="journal article" date="2019" name="Int. J. Syst. Evol. Microbiol.">
        <title>The Global Catalogue of Microorganisms (GCM) 10K type strain sequencing project: providing services to taxonomists for standard genome sequencing and annotation.</title>
        <authorList>
            <consortium name="The Broad Institute Genomics Platform"/>
            <consortium name="The Broad Institute Genome Sequencing Center for Infectious Disease"/>
            <person name="Wu L."/>
            <person name="Ma J."/>
        </authorList>
    </citation>
    <scope>NUCLEOTIDE SEQUENCE [LARGE SCALE GENOMIC DNA]</scope>
    <source>
        <strain evidence="2">JCM 31696</strain>
    </source>
</reference>
<keyword evidence="2" id="KW-1185">Reference proteome</keyword>
<dbReference type="Proteomes" id="UP001597083">
    <property type="component" value="Unassembled WGS sequence"/>
</dbReference>
<organism evidence="1 2">
    <name type="scientific">Actinomadura adrarensis</name>
    <dbReference type="NCBI Taxonomy" id="1819600"/>
    <lineage>
        <taxon>Bacteria</taxon>
        <taxon>Bacillati</taxon>
        <taxon>Actinomycetota</taxon>
        <taxon>Actinomycetes</taxon>
        <taxon>Streptosporangiales</taxon>
        <taxon>Thermomonosporaceae</taxon>
        <taxon>Actinomadura</taxon>
    </lineage>
</organism>
<gene>
    <name evidence="1" type="ORF">ACFQ07_04295</name>
</gene>